<proteinExistence type="predicted"/>
<gene>
    <name evidence="3" type="ORF">C1645_845847</name>
</gene>
<feature type="compositionally biased region" description="Basic and acidic residues" evidence="2">
    <location>
        <begin position="204"/>
        <end position="219"/>
    </location>
</feature>
<keyword evidence="1" id="KW-0175">Coiled coil</keyword>
<dbReference type="EMBL" id="QKYT01001277">
    <property type="protein sequence ID" value="RIA79472.1"/>
    <property type="molecule type" value="Genomic_DNA"/>
</dbReference>
<evidence type="ECO:0000313" key="3">
    <source>
        <dbReference type="EMBL" id="RIA79472.1"/>
    </source>
</evidence>
<feature type="region of interest" description="Disordered" evidence="2">
    <location>
        <begin position="196"/>
        <end position="224"/>
    </location>
</feature>
<dbReference type="Proteomes" id="UP000265703">
    <property type="component" value="Unassembled WGS sequence"/>
</dbReference>
<protein>
    <submittedName>
        <fullName evidence="3">Uncharacterized protein</fullName>
    </submittedName>
</protein>
<reference evidence="3 4" key="1">
    <citation type="submission" date="2018-06" db="EMBL/GenBank/DDBJ databases">
        <title>Comparative genomics reveals the genomic features of Rhizophagus irregularis, R. cerebriforme, R. diaphanum and Gigaspora rosea, and their symbiotic lifestyle signature.</title>
        <authorList>
            <person name="Morin E."/>
            <person name="San Clemente H."/>
            <person name="Chen E.C.H."/>
            <person name="De La Providencia I."/>
            <person name="Hainaut M."/>
            <person name="Kuo A."/>
            <person name="Kohler A."/>
            <person name="Murat C."/>
            <person name="Tang N."/>
            <person name="Roy S."/>
            <person name="Loubradou J."/>
            <person name="Henrissat B."/>
            <person name="Grigoriev I.V."/>
            <person name="Corradi N."/>
            <person name="Roux C."/>
            <person name="Martin F.M."/>
        </authorList>
    </citation>
    <scope>NUCLEOTIDE SEQUENCE [LARGE SCALE GENOMIC DNA]</scope>
    <source>
        <strain evidence="3 4">DAOM 227022</strain>
    </source>
</reference>
<name>A0A397S1U7_9GLOM</name>
<keyword evidence="4" id="KW-1185">Reference proteome</keyword>
<evidence type="ECO:0000256" key="2">
    <source>
        <dbReference type="SAM" id="MobiDB-lite"/>
    </source>
</evidence>
<feature type="coiled-coil region" evidence="1">
    <location>
        <begin position="76"/>
        <end position="135"/>
    </location>
</feature>
<organism evidence="3 4">
    <name type="scientific">Glomus cerebriforme</name>
    <dbReference type="NCBI Taxonomy" id="658196"/>
    <lineage>
        <taxon>Eukaryota</taxon>
        <taxon>Fungi</taxon>
        <taxon>Fungi incertae sedis</taxon>
        <taxon>Mucoromycota</taxon>
        <taxon>Glomeromycotina</taxon>
        <taxon>Glomeromycetes</taxon>
        <taxon>Glomerales</taxon>
        <taxon>Glomeraceae</taxon>
        <taxon>Glomus</taxon>
    </lineage>
</organism>
<evidence type="ECO:0000313" key="4">
    <source>
        <dbReference type="Proteomes" id="UP000265703"/>
    </source>
</evidence>
<comment type="caution">
    <text evidence="3">The sequence shown here is derived from an EMBL/GenBank/DDBJ whole genome shotgun (WGS) entry which is preliminary data.</text>
</comment>
<accession>A0A397S1U7</accession>
<dbReference type="AlphaFoldDB" id="A0A397S1U7"/>
<sequence length="245" mass="28028">MGINISTKEVVIFESFGAKQVQEQDKTLLLVGITPEEQDVIIREFLNINRVTATLIRTIATLVHVKTKGQTESLCQAEYMSNLLRDKNEIKQLQEQITSLTNKNIETKQIAKVKIEELSNKLQEVITDRNTLQNAYGDERAIMVMKETGYYESKEHYRELDESDCASSIRNESDDESMTESLTNRFRNLKIPQSIKAKGKRPVGKAEEPMEIEAKDEKGNSLNNSIHATKNKIQYKKNKVLKNMC</sequence>
<evidence type="ECO:0000256" key="1">
    <source>
        <dbReference type="SAM" id="Coils"/>
    </source>
</evidence>